<dbReference type="Proteomes" id="UP000053859">
    <property type="component" value="Unassembled WGS sequence"/>
</dbReference>
<reference evidence="1" key="1">
    <citation type="journal article" date="2015" name="Genome Announc.">
        <title>Draft Genome Sequence of Thiostrepton-Producing Streptomyces azureus ATCC 14921.</title>
        <authorList>
            <person name="Sakihara K."/>
            <person name="Maeda J."/>
            <person name="Tashiro K."/>
            <person name="Fujino Y."/>
            <person name="Kuhara S."/>
            <person name="Ohshima T."/>
            <person name="Ogata S."/>
            <person name="Doi K."/>
        </authorList>
    </citation>
    <scope>NUCLEOTIDE SEQUENCE [LARGE SCALE GENOMIC DNA]</scope>
    <source>
        <strain evidence="1">ATCC14921</strain>
    </source>
</reference>
<dbReference type="RefSeq" id="WP_167745777.1">
    <property type="nucleotide sequence ID" value="NZ_DF968362.1"/>
</dbReference>
<evidence type="ECO:0000313" key="1">
    <source>
        <dbReference type="EMBL" id="GAP51157.1"/>
    </source>
</evidence>
<evidence type="ECO:0000313" key="2">
    <source>
        <dbReference type="Proteomes" id="UP000053859"/>
    </source>
</evidence>
<protein>
    <submittedName>
        <fullName evidence="1">Uncharacterized protein</fullName>
    </submittedName>
</protein>
<proteinExistence type="predicted"/>
<dbReference type="AlphaFoldDB" id="A0A0K8PTE4"/>
<keyword evidence="2" id="KW-1185">Reference proteome</keyword>
<name>A0A0K8PTE4_STRAJ</name>
<organism evidence="1 2">
    <name type="scientific">Streptomyces azureus</name>
    <dbReference type="NCBI Taxonomy" id="146537"/>
    <lineage>
        <taxon>Bacteria</taxon>
        <taxon>Bacillati</taxon>
        <taxon>Actinomycetota</taxon>
        <taxon>Actinomycetes</taxon>
        <taxon>Kitasatosporales</taxon>
        <taxon>Streptomycetaceae</taxon>
        <taxon>Streptomyces</taxon>
    </lineage>
</organism>
<gene>
    <name evidence="1" type="ORF">SAZU_6017</name>
</gene>
<dbReference type="PATRIC" id="fig|146537.3.peg.6333"/>
<dbReference type="EMBL" id="DF968362">
    <property type="protein sequence ID" value="GAP51157.1"/>
    <property type="molecule type" value="Genomic_DNA"/>
</dbReference>
<sequence>MARPLPHARACHLALGIEHECTVYLASLLVELKRRRKLMTILDRHGL</sequence>
<accession>A0A0K8PTE4</accession>